<reference evidence="1" key="1">
    <citation type="submission" date="2017-07" db="EMBL/GenBank/DDBJ databases">
        <title>Taro Niue Genome Assembly and Annotation.</title>
        <authorList>
            <person name="Atibalentja N."/>
            <person name="Keating K."/>
            <person name="Fields C.J."/>
        </authorList>
    </citation>
    <scope>NUCLEOTIDE SEQUENCE</scope>
    <source>
        <strain evidence="1">Niue_2</strain>
        <tissue evidence="1">Leaf</tissue>
    </source>
</reference>
<feature type="non-terminal residue" evidence="1">
    <location>
        <position position="310"/>
    </location>
</feature>
<evidence type="ECO:0000313" key="2">
    <source>
        <dbReference type="Proteomes" id="UP000652761"/>
    </source>
</evidence>
<accession>A0A843VXL9</accession>
<evidence type="ECO:0000313" key="1">
    <source>
        <dbReference type="EMBL" id="MQM03693.1"/>
    </source>
</evidence>
<protein>
    <submittedName>
        <fullName evidence="1">Uncharacterized protein</fullName>
    </submittedName>
</protein>
<dbReference type="Proteomes" id="UP000652761">
    <property type="component" value="Unassembled WGS sequence"/>
</dbReference>
<keyword evidence="2" id="KW-1185">Reference proteome</keyword>
<comment type="caution">
    <text evidence="1">The sequence shown here is derived from an EMBL/GenBank/DDBJ whole genome shotgun (WGS) entry which is preliminary data.</text>
</comment>
<dbReference type="AlphaFoldDB" id="A0A843VXL9"/>
<dbReference type="EMBL" id="NMUH01003082">
    <property type="protein sequence ID" value="MQM03693.1"/>
    <property type="molecule type" value="Genomic_DNA"/>
</dbReference>
<feature type="non-terminal residue" evidence="1">
    <location>
        <position position="1"/>
    </location>
</feature>
<sequence>LFEFITYLTVLNSNPLGLRIRGWRRDLRGPWRGSKRSGRYSGIRAQGSNEICNELITMAVSKKGTSTLLARPCGVGMLVCRVSPLVEHCYTCLWLLSAFCWLVVNSSELLPEFFSVGSGGKRCLGGSGGGSPRTCLRCFCSSACCSVFSDVSRLRWWDFVCPCGRVVCFASHALRALPDGGLRPVACLLPPFSMGCSGWWCSTIAFGAALRTMATFVAKVASFPAVSGCELQESVATIAGCVCFESGLLFRSGCGWLHPRFARLCGCVAKAERPYVWCGLHRCRVVVYGTGRRCPSLVGCPLLVGVCPCW</sequence>
<proteinExistence type="predicted"/>
<organism evidence="1 2">
    <name type="scientific">Colocasia esculenta</name>
    <name type="common">Wild taro</name>
    <name type="synonym">Arum esculentum</name>
    <dbReference type="NCBI Taxonomy" id="4460"/>
    <lineage>
        <taxon>Eukaryota</taxon>
        <taxon>Viridiplantae</taxon>
        <taxon>Streptophyta</taxon>
        <taxon>Embryophyta</taxon>
        <taxon>Tracheophyta</taxon>
        <taxon>Spermatophyta</taxon>
        <taxon>Magnoliopsida</taxon>
        <taxon>Liliopsida</taxon>
        <taxon>Araceae</taxon>
        <taxon>Aroideae</taxon>
        <taxon>Colocasieae</taxon>
        <taxon>Colocasia</taxon>
    </lineage>
</organism>
<gene>
    <name evidence="1" type="ORF">Taro_036478</name>
</gene>
<name>A0A843VXL9_COLES</name>